<gene>
    <name evidence="1" type="ORF">GCM10011613_18240</name>
</gene>
<reference evidence="2" key="1">
    <citation type="journal article" date="2019" name="Int. J. Syst. Evol. Microbiol.">
        <title>The Global Catalogue of Microorganisms (GCM) 10K type strain sequencing project: providing services to taxonomists for standard genome sequencing and annotation.</title>
        <authorList>
            <consortium name="The Broad Institute Genomics Platform"/>
            <consortium name="The Broad Institute Genome Sequencing Center for Infectious Disease"/>
            <person name="Wu L."/>
            <person name="Ma J."/>
        </authorList>
    </citation>
    <scope>NUCLEOTIDE SEQUENCE [LARGE SCALE GENOMIC DNA]</scope>
    <source>
        <strain evidence="2">KCTC 32239</strain>
    </source>
</reference>
<evidence type="ECO:0000313" key="1">
    <source>
        <dbReference type="EMBL" id="GGY73459.1"/>
    </source>
</evidence>
<sequence>MIQNSRSAGILLSTTFKSFIKIIGDKYAKAILCDAFGDYQLFKFGFGVL</sequence>
<accession>A0ABQ3B3V2</accession>
<protein>
    <submittedName>
        <fullName evidence="1">Uncharacterized protein</fullName>
    </submittedName>
</protein>
<dbReference type="Proteomes" id="UP000619761">
    <property type="component" value="Unassembled WGS sequence"/>
</dbReference>
<organism evidence="1 2">
    <name type="scientific">Cellvibrio zantedeschiae</name>
    <dbReference type="NCBI Taxonomy" id="1237077"/>
    <lineage>
        <taxon>Bacteria</taxon>
        <taxon>Pseudomonadati</taxon>
        <taxon>Pseudomonadota</taxon>
        <taxon>Gammaproteobacteria</taxon>
        <taxon>Cellvibrionales</taxon>
        <taxon>Cellvibrionaceae</taxon>
        <taxon>Cellvibrio</taxon>
    </lineage>
</organism>
<evidence type="ECO:0000313" key="2">
    <source>
        <dbReference type="Proteomes" id="UP000619761"/>
    </source>
</evidence>
<name>A0ABQ3B3V2_9GAMM</name>
<keyword evidence="2" id="KW-1185">Reference proteome</keyword>
<proteinExistence type="predicted"/>
<dbReference type="EMBL" id="BMYZ01000001">
    <property type="protein sequence ID" value="GGY73459.1"/>
    <property type="molecule type" value="Genomic_DNA"/>
</dbReference>
<comment type="caution">
    <text evidence="1">The sequence shown here is derived from an EMBL/GenBank/DDBJ whole genome shotgun (WGS) entry which is preliminary data.</text>
</comment>